<dbReference type="Proteomes" id="UP001153331">
    <property type="component" value="Unassembled WGS sequence"/>
</dbReference>
<protein>
    <submittedName>
        <fullName evidence="1">Uncharacterized protein</fullName>
    </submittedName>
</protein>
<evidence type="ECO:0000313" key="2">
    <source>
        <dbReference type="Proteomes" id="UP001153331"/>
    </source>
</evidence>
<comment type="caution">
    <text evidence="1">The sequence shown here is derived from an EMBL/GenBank/DDBJ whole genome shotgun (WGS) entry which is preliminary data.</text>
</comment>
<gene>
    <name evidence="1" type="ORF">OPT61_g9669</name>
</gene>
<evidence type="ECO:0000313" key="1">
    <source>
        <dbReference type="EMBL" id="KAJ8106241.1"/>
    </source>
</evidence>
<organism evidence="1 2">
    <name type="scientific">Boeremia exigua</name>
    <dbReference type="NCBI Taxonomy" id="749465"/>
    <lineage>
        <taxon>Eukaryota</taxon>
        <taxon>Fungi</taxon>
        <taxon>Dikarya</taxon>
        <taxon>Ascomycota</taxon>
        <taxon>Pezizomycotina</taxon>
        <taxon>Dothideomycetes</taxon>
        <taxon>Pleosporomycetidae</taxon>
        <taxon>Pleosporales</taxon>
        <taxon>Pleosporineae</taxon>
        <taxon>Didymellaceae</taxon>
        <taxon>Boeremia</taxon>
    </lineage>
</organism>
<accession>A0ACC2HTE9</accession>
<sequence length="154" mass="16785">MWAPSLGDFPPARSPEITATPDMAQTQSIEKLHAACDECRTRKLKCSGGKPKCGRCQREEIVCIYSAQKTMGRPRKRRRGSEADAPSEQPPNTHNGHDDPLNGFTIQPSFSSFGLVSPPEFADIPSGNEVYAQAQLDPSLVGIYGPQPAMNDLE</sequence>
<proteinExistence type="predicted"/>
<keyword evidence="2" id="KW-1185">Reference proteome</keyword>
<name>A0ACC2HTE9_9PLEO</name>
<dbReference type="EMBL" id="JAPHNI010001228">
    <property type="protein sequence ID" value="KAJ8106241.1"/>
    <property type="molecule type" value="Genomic_DNA"/>
</dbReference>
<reference evidence="1" key="1">
    <citation type="submission" date="2022-11" db="EMBL/GenBank/DDBJ databases">
        <title>Genome Sequence of Boeremia exigua.</title>
        <authorList>
            <person name="Buettner E."/>
        </authorList>
    </citation>
    <scope>NUCLEOTIDE SEQUENCE</scope>
    <source>
        <strain evidence="1">CU02</strain>
    </source>
</reference>